<comment type="caution">
    <text evidence="1">The sequence shown here is derived from an EMBL/GenBank/DDBJ whole genome shotgun (WGS) entry which is preliminary data.</text>
</comment>
<keyword evidence="2" id="KW-1185">Reference proteome</keyword>
<protein>
    <submittedName>
        <fullName evidence="1">Uncharacterized protein</fullName>
    </submittedName>
</protein>
<sequence length="68" mass="7082">MITAPDRAALLAAVVAVVLLVAAGLGAAFIGPAWLHLYMPALELPVLMQGLATGINWRTAAPMTKEEL</sequence>
<reference evidence="1 2" key="1">
    <citation type="submission" date="2021-04" db="EMBL/GenBank/DDBJ databases">
        <title>Whole genome sequence analysis of a thiophenic sulfur metabolizing bacteria.</title>
        <authorList>
            <person name="Akhtar N."/>
            <person name="Akram J."/>
            <person name="Aslam A."/>
        </authorList>
    </citation>
    <scope>NUCLEOTIDE SEQUENCE [LARGE SCALE GENOMIC DNA]</scope>
    <source>
        <strain evidence="1 2">3OW</strain>
    </source>
</reference>
<evidence type="ECO:0000313" key="2">
    <source>
        <dbReference type="Proteomes" id="UP000676853"/>
    </source>
</evidence>
<proteinExistence type="predicted"/>
<accession>A0ABS5NIZ7</accession>
<dbReference type="RefSeq" id="WP_212555342.1">
    <property type="nucleotide sequence ID" value="NZ_JAGXOE010000138.1"/>
</dbReference>
<evidence type="ECO:0000313" key="1">
    <source>
        <dbReference type="EMBL" id="MBS4104279.1"/>
    </source>
</evidence>
<organism evidence="1 2">
    <name type="scientific">Tsukamurella paurometabola</name>
    <name type="common">Corynebacterium paurometabolum</name>
    <dbReference type="NCBI Taxonomy" id="2061"/>
    <lineage>
        <taxon>Bacteria</taxon>
        <taxon>Bacillati</taxon>
        <taxon>Actinomycetota</taxon>
        <taxon>Actinomycetes</taxon>
        <taxon>Mycobacteriales</taxon>
        <taxon>Tsukamurellaceae</taxon>
        <taxon>Tsukamurella</taxon>
    </lineage>
</organism>
<dbReference type="Proteomes" id="UP000676853">
    <property type="component" value="Unassembled WGS sequence"/>
</dbReference>
<gene>
    <name evidence="1" type="ORF">KFZ73_23990</name>
</gene>
<dbReference type="EMBL" id="JAGXOE010000138">
    <property type="protein sequence ID" value="MBS4104279.1"/>
    <property type="molecule type" value="Genomic_DNA"/>
</dbReference>
<name>A0ABS5NIZ7_TSUPA</name>